<feature type="transmembrane region" description="Helical" evidence="8">
    <location>
        <begin position="126"/>
        <end position="143"/>
    </location>
</feature>
<evidence type="ECO:0000256" key="7">
    <source>
        <dbReference type="ARBA" id="ARBA00023136"/>
    </source>
</evidence>
<feature type="transmembrane region" description="Helical" evidence="8">
    <location>
        <begin position="230"/>
        <end position="250"/>
    </location>
</feature>
<dbReference type="Gene3D" id="1.20.1510.10">
    <property type="entry name" value="Cation efflux protein transmembrane domain"/>
    <property type="match status" value="1"/>
</dbReference>
<evidence type="ECO:0000256" key="6">
    <source>
        <dbReference type="ARBA" id="ARBA00023065"/>
    </source>
</evidence>
<dbReference type="Pfam" id="PF01545">
    <property type="entry name" value="Cation_efflux"/>
    <property type="match status" value="1"/>
</dbReference>
<dbReference type="InterPro" id="IPR027470">
    <property type="entry name" value="Cation_efflux_CTD"/>
</dbReference>
<dbReference type="SUPFAM" id="SSF161111">
    <property type="entry name" value="Cation efflux protein transmembrane domain-like"/>
    <property type="match status" value="1"/>
</dbReference>
<dbReference type="FunFam" id="3.30.70.1350:FF:000001">
    <property type="entry name" value="Metal tolerance protein 11"/>
    <property type="match status" value="1"/>
</dbReference>
<dbReference type="GO" id="GO:0008324">
    <property type="term" value="F:monoatomic cation transmembrane transporter activity"/>
    <property type="evidence" value="ECO:0007669"/>
    <property type="project" value="InterPro"/>
</dbReference>
<evidence type="ECO:0000256" key="1">
    <source>
        <dbReference type="ARBA" id="ARBA00004127"/>
    </source>
</evidence>
<proteinExistence type="inferred from homology"/>
<dbReference type="Gene3D" id="3.30.70.1350">
    <property type="entry name" value="Cation efflux protein, cytoplasmic domain"/>
    <property type="match status" value="1"/>
</dbReference>
<evidence type="ECO:0000259" key="9">
    <source>
        <dbReference type="Pfam" id="PF01545"/>
    </source>
</evidence>
<evidence type="ECO:0000256" key="2">
    <source>
        <dbReference type="ARBA" id="ARBA00008873"/>
    </source>
</evidence>
<dbReference type="PANTHER" id="PTHR43840">
    <property type="entry name" value="MITOCHONDRIAL METAL TRANSPORTER 1-RELATED"/>
    <property type="match status" value="1"/>
</dbReference>
<comment type="similarity">
    <text evidence="2">Belongs to the cation diffusion facilitator (CDF) transporter (TC 2.A.4) family. SLC30A subfamily.</text>
</comment>
<keyword evidence="5 8" id="KW-1133">Transmembrane helix</keyword>
<comment type="subcellular location">
    <subcellularLocation>
        <location evidence="1">Endomembrane system</location>
        <topology evidence="1">Multi-pass membrane protein</topology>
    </subcellularLocation>
</comment>
<sequence>MSSLIKIYKALLEHYSDKPTCPIKDAIQAPNQRLLTKLLKWGLELWKLRRPLNVKASNKALGSPYCLTPVCQGRNTRLESYYNEQNEILKEMATLDGLSYSNQNLVSALGDDQANSRGKDIFAIRISNYANMAIFIIKVYVSIRSVSLAIIASTLDSLLDLLSGFILWYTSHTMRRPNPYLYPIGKNRMQPVGILVFASIMATLGIQILIESTRQLISKSNQLELQGTNKYWVIGVMLFVTLVKFNLMLLCKSIKNDIVQAYAKDHFFDVVTNLVGLAAALLAERFYWWIDPIGAIMLALYTIWNWSKIVLENVSALVGESAPPQFLQKITYLCWNHHEAIKHIDTIKAYKLGGLYFAEVDIVLPGDMPLLLAHDIGESLQNKLECLPDIERAFVHLDYEFSHRPEHAPKKFLV</sequence>
<keyword evidence="7 8" id="KW-0472">Membrane</keyword>
<dbReference type="InterPro" id="IPR050291">
    <property type="entry name" value="CDF_Transporter"/>
</dbReference>
<dbReference type="NCBIfam" id="TIGR01297">
    <property type="entry name" value="CDF"/>
    <property type="match status" value="1"/>
</dbReference>
<name>A0A9D4UHF2_ADICA</name>
<feature type="transmembrane region" description="Helical" evidence="8">
    <location>
        <begin position="149"/>
        <end position="170"/>
    </location>
</feature>
<organism evidence="11 12">
    <name type="scientific">Adiantum capillus-veneris</name>
    <name type="common">Maidenhair fern</name>
    <dbReference type="NCBI Taxonomy" id="13818"/>
    <lineage>
        <taxon>Eukaryota</taxon>
        <taxon>Viridiplantae</taxon>
        <taxon>Streptophyta</taxon>
        <taxon>Embryophyta</taxon>
        <taxon>Tracheophyta</taxon>
        <taxon>Polypodiopsida</taxon>
        <taxon>Polypodiidae</taxon>
        <taxon>Polypodiales</taxon>
        <taxon>Pteridineae</taxon>
        <taxon>Pteridaceae</taxon>
        <taxon>Vittarioideae</taxon>
        <taxon>Adiantum</taxon>
    </lineage>
</organism>
<dbReference type="FunFam" id="1.20.1510.10:FF:000005">
    <property type="entry name" value="Putative Cation diffusion facilitator 1"/>
    <property type="match status" value="1"/>
</dbReference>
<evidence type="ECO:0000259" key="10">
    <source>
        <dbReference type="Pfam" id="PF16916"/>
    </source>
</evidence>
<dbReference type="GO" id="GO:0012505">
    <property type="term" value="C:endomembrane system"/>
    <property type="evidence" value="ECO:0007669"/>
    <property type="project" value="UniProtKB-SubCell"/>
</dbReference>
<dbReference type="PANTHER" id="PTHR43840:SF5">
    <property type="entry name" value="METAL TOLERANCE PROTEIN 11"/>
    <property type="match status" value="1"/>
</dbReference>
<dbReference type="EMBL" id="JABFUD020000016">
    <property type="protein sequence ID" value="KAI5067955.1"/>
    <property type="molecule type" value="Genomic_DNA"/>
</dbReference>
<gene>
    <name evidence="11" type="ORF">GOP47_0016300</name>
</gene>
<feature type="domain" description="Cation efflux protein cytoplasmic" evidence="10">
    <location>
        <begin position="326"/>
        <end position="398"/>
    </location>
</feature>
<keyword evidence="12" id="KW-1185">Reference proteome</keyword>
<evidence type="ECO:0008006" key="13">
    <source>
        <dbReference type="Google" id="ProtNLM"/>
    </source>
</evidence>
<keyword evidence="3" id="KW-0813">Transport</keyword>
<dbReference type="InterPro" id="IPR058533">
    <property type="entry name" value="Cation_efflux_TM"/>
</dbReference>
<dbReference type="SUPFAM" id="SSF160240">
    <property type="entry name" value="Cation efflux protein cytoplasmic domain-like"/>
    <property type="match status" value="1"/>
</dbReference>
<dbReference type="InterPro" id="IPR027469">
    <property type="entry name" value="Cation_efflux_TMD_sf"/>
</dbReference>
<dbReference type="InterPro" id="IPR036837">
    <property type="entry name" value="Cation_efflux_CTD_sf"/>
</dbReference>
<protein>
    <recommendedName>
        <fullName evidence="13">Cation efflux protein cytoplasmic domain-containing protein</fullName>
    </recommendedName>
</protein>
<comment type="caution">
    <text evidence="11">The sequence shown here is derived from an EMBL/GenBank/DDBJ whole genome shotgun (WGS) entry which is preliminary data.</text>
</comment>
<evidence type="ECO:0000256" key="3">
    <source>
        <dbReference type="ARBA" id="ARBA00022448"/>
    </source>
</evidence>
<dbReference type="AlphaFoldDB" id="A0A9D4UHF2"/>
<evidence type="ECO:0000256" key="4">
    <source>
        <dbReference type="ARBA" id="ARBA00022692"/>
    </source>
</evidence>
<keyword evidence="6" id="KW-0406">Ion transport</keyword>
<dbReference type="Proteomes" id="UP000886520">
    <property type="component" value="Chromosome 16"/>
</dbReference>
<accession>A0A9D4UHF2</accession>
<evidence type="ECO:0000256" key="8">
    <source>
        <dbReference type="SAM" id="Phobius"/>
    </source>
</evidence>
<feature type="domain" description="Cation efflux protein transmembrane" evidence="9">
    <location>
        <begin position="126"/>
        <end position="318"/>
    </location>
</feature>
<reference evidence="11" key="1">
    <citation type="submission" date="2021-01" db="EMBL/GenBank/DDBJ databases">
        <title>Adiantum capillus-veneris genome.</title>
        <authorList>
            <person name="Fang Y."/>
            <person name="Liao Q."/>
        </authorList>
    </citation>
    <scope>NUCLEOTIDE SEQUENCE</scope>
    <source>
        <strain evidence="11">H3</strain>
        <tissue evidence="11">Leaf</tissue>
    </source>
</reference>
<feature type="transmembrane region" description="Helical" evidence="8">
    <location>
        <begin position="191"/>
        <end position="210"/>
    </location>
</feature>
<dbReference type="InterPro" id="IPR002524">
    <property type="entry name" value="Cation_efflux"/>
</dbReference>
<evidence type="ECO:0000313" key="11">
    <source>
        <dbReference type="EMBL" id="KAI5067955.1"/>
    </source>
</evidence>
<keyword evidence="4 8" id="KW-0812">Transmembrane</keyword>
<dbReference type="Pfam" id="PF16916">
    <property type="entry name" value="ZT_dimer"/>
    <property type="match status" value="1"/>
</dbReference>
<dbReference type="GO" id="GO:0016020">
    <property type="term" value="C:membrane"/>
    <property type="evidence" value="ECO:0007669"/>
    <property type="project" value="InterPro"/>
</dbReference>
<dbReference type="OrthoDB" id="78296at2759"/>
<feature type="transmembrane region" description="Helical" evidence="8">
    <location>
        <begin position="262"/>
        <end position="280"/>
    </location>
</feature>
<evidence type="ECO:0000256" key="5">
    <source>
        <dbReference type="ARBA" id="ARBA00022989"/>
    </source>
</evidence>
<evidence type="ECO:0000313" key="12">
    <source>
        <dbReference type="Proteomes" id="UP000886520"/>
    </source>
</evidence>